<proteinExistence type="predicted"/>
<sequence>MAQPASSRKDGESIFLALRSEILSGLHPPGTPMREVNLAERFGVSRTPVREALSRLQQERLLERVARGLQVPQVDPQQVIQVYDMRILLEEEAAGQAARARRFTDQMRLEALLERDRSLQDPDDQTRIKTNLEFHSAVWACAHNPVLQDLLERLSTHLVHAPHSTLSVGQRWEDALEEHAALAAAIDREDSEAARAIARKHMATARSLRLQLLREGALQEQLRSYQG</sequence>
<dbReference type="InterPro" id="IPR036388">
    <property type="entry name" value="WH-like_DNA-bd_sf"/>
</dbReference>
<dbReference type="PRINTS" id="PR00035">
    <property type="entry name" value="HTHGNTR"/>
</dbReference>
<dbReference type="PANTHER" id="PTHR43537:SF24">
    <property type="entry name" value="GLUCONATE OPERON TRANSCRIPTIONAL REPRESSOR"/>
    <property type="match status" value="1"/>
</dbReference>
<dbReference type="PROSITE" id="PS50949">
    <property type="entry name" value="HTH_GNTR"/>
    <property type="match status" value="1"/>
</dbReference>
<keyword evidence="3" id="KW-0804">Transcription</keyword>
<evidence type="ECO:0000259" key="4">
    <source>
        <dbReference type="PROSITE" id="PS50949"/>
    </source>
</evidence>
<reference evidence="5 6" key="1">
    <citation type="journal article" date="2019" name="Int. J. Syst. Evol. Microbiol.">
        <title>The Global Catalogue of Microorganisms (GCM) 10K type strain sequencing project: providing services to taxonomists for standard genome sequencing and annotation.</title>
        <authorList>
            <consortium name="The Broad Institute Genomics Platform"/>
            <consortium name="The Broad Institute Genome Sequencing Center for Infectious Disease"/>
            <person name="Wu L."/>
            <person name="Ma J."/>
        </authorList>
    </citation>
    <scope>NUCLEOTIDE SEQUENCE [LARGE SCALE GENOMIC DNA]</scope>
    <source>
        <strain evidence="5 6">JCM 13316</strain>
    </source>
</reference>
<dbReference type="Proteomes" id="UP001500784">
    <property type="component" value="Unassembled WGS sequence"/>
</dbReference>
<accession>A0ABN2PMD7</accession>
<evidence type="ECO:0000256" key="1">
    <source>
        <dbReference type="ARBA" id="ARBA00023015"/>
    </source>
</evidence>
<protein>
    <submittedName>
        <fullName evidence="5">GntR family transcriptional regulator</fullName>
    </submittedName>
</protein>
<dbReference type="InterPro" id="IPR000524">
    <property type="entry name" value="Tscrpt_reg_HTH_GntR"/>
</dbReference>
<dbReference type="SUPFAM" id="SSF46785">
    <property type="entry name" value="Winged helix' DNA-binding domain"/>
    <property type="match status" value="1"/>
</dbReference>
<name>A0ABN2PMD7_9MICC</name>
<dbReference type="Pfam" id="PF07729">
    <property type="entry name" value="FCD"/>
    <property type="match status" value="1"/>
</dbReference>
<feature type="domain" description="HTH gntR-type" evidence="4">
    <location>
        <begin position="8"/>
        <end position="74"/>
    </location>
</feature>
<dbReference type="CDD" id="cd07377">
    <property type="entry name" value="WHTH_GntR"/>
    <property type="match status" value="1"/>
</dbReference>
<dbReference type="PANTHER" id="PTHR43537">
    <property type="entry name" value="TRANSCRIPTIONAL REGULATOR, GNTR FAMILY"/>
    <property type="match status" value="1"/>
</dbReference>
<evidence type="ECO:0000256" key="2">
    <source>
        <dbReference type="ARBA" id="ARBA00023125"/>
    </source>
</evidence>
<dbReference type="InterPro" id="IPR008920">
    <property type="entry name" value="TF_FadR/GntR_C"/>
</dbReference>
<dbReference type="SUPFAM" id="SSF48008">
    <property type="entry name" value="GntR ligand-binding domain-like"/>
    <property type="match status" value="1"/>
</dbReference>
<dbReference type="EMBL" id="BAAALV010000010">
    <property type="protein sequence ID" value="GAA1924899.1"/>
    <property type="molecule type" value="Genomic_DNA"/>
</dbReference>
<dbReference type="SMART" id="SM00345">
    <property type="entry name" value="HTH_GNTR"/>
    <property type="match status" value="1"/>
</dbReference>
<evidence type="ECO:0000313" key="5">
    <source>
        <dbReference type="EMBL" id="GAA1924899.1"/>
    </source>
</evidence>
<dbReference type="InterPro" id="IPR011711">
    <property type="entry name" value="GntR_C"/>
</dbReference>
<gene>
    <name evidence="5" type="ORF">GCM10009688_32400</name>
</gene>
<keyword evidence="2" id="KW-0238">DNA-binding</keyword>
<evidence type="ECO:0000256" key="3">
    <source>
        <dbReference type="ARBA" id="ARBA00023163"/>
    </source>
</evidence>
<evidence type="ECO:0000313" key="6">
    <source>
        <dbReference type="Proteomes" id="UP001500784"/>
    </source>
</evidence>
<dbReference type="Gene3D" id="1.10.10.10">
    <property type="entry name" value="Winged helix-like DNA-binding domain superfamily/Winged helix DNA-binding domain"/>
    <property type="match status" value="1"/>
</dbReference>
<organism evidence="5 6">
    <name type="scientific">Arthrobacter gandavensis</name>
    <dbReference type="NCBI Taxonomy" id="169960"/>
    <lineage>
        <taxon>Bacteria</taxon>
        <taxon>Bacillati</taxon>
        <taxon>Actinomycetota</taxon>
        <taxon>Actinomycetes</taxon>
        <taxon>Micrococcales</taxon>
        <taxon>Micrococcaceae</taxon>
        <taxon>Arthrobacter</taxon>
    </lineage>
</organism>
<keyword evidence="6" id="KW-1185">Reference proteome</keyword>
<dbReference type="SMART" id="SM00895">
    <property type="entry name" value="FCD"/>
    <property type="match status" value="1"/>
</dbReference>
<dbReference type="Gene3D" id="1.20.120.530">
    <property type="entry name" value="GntR ligand-binding domain-like"/>
    <property type="match status" value="1"/>
</dbReference>
<dbReference type="InterPro" id="IPR036390">
    <property type="entry name" value="WH_DNA-bd_sf"/>
</dbReference>
<dbReference type="RefSeq" id="WP_152229477.1">
    <property type="nucleotide sequence ID" value="NZ_BAAALV010000010.1"/>
</dbReference>
<keyword evidence="1" id="KW-0805">Transcription regulation</keyword>
<comment type="caution">
    <text evidence="5">The sequence shown here is derived from an EMBL/GenBank/DDBJ whole genome shotgun (WGS) entry which is preliminary data.</text>
</comment>
<dbReference type="Pfam" id="PF00392">
    <property type="entry name" value="GntR"/>
    <property type="match status" value="1"/>
</dbReference>